<organism evidence="2">
    <name type="scientific">Cacopsylla melanoneura</name>
    <dbReference type="NCBI Taxonomy" id="428564"/>
    <lineage>
        <taxon>Eukaryota</taxon>
        <taxon>Metazoa</taxon>
        <taxon>Ecdysozoa</taxon>
        <taxon>Arthropoda</taxon>
        <taxon>Hexapoda</taxon>
        <taxon>Insecta</taxon>
        <taxon>Pterygota</taxon>
        <taxon>Neoptera</taxon>
        <taxon>Paraneoptera</taxon>
        <taxon>Hemiptera</taxon>
        <taxon>Sternorrhyncha</taxon>
        <taxon>Psylloidea</taxon>
        <taxon>Psyllidae</taxon>
        <taxon>Psyllinae</taxon>
        <taxon>Cacopsylla</taxon>
    </lineage>
</organism>
<feature type="signal peptide" evidence="1">
    <location>
        <begin position="1"/>
        <end position="17"/>
    </location>
</feature>
<name>A0A8D8YCF1_9HEMI</name>
<proteinExistence type="predicted"/>
<keyword evidence="1" id="KW-0732">Signal</keyword>
<dbReference type="AlphaFoldDB" id="A0A8D8YCF1"/>
<feature type="chain" id="PRO_5036262567" evidence="1">
    <location>
        <begin position="18"/>
        <end position="99"/>
    </location>
</feature>
<reference evidence="2" key="1">
    <citation type="submission" date="2021-05" db="EMBL/GenBank/DDBJ databases">
        <authorList>
            <person name="Alioto T."/>
            <person name="Alioto T."/>
            <person name="Gomez Garrido J."/>
        </authorList>
    </citation>
    <scope>NUCLEOTIDE SEQUENCE</scope>
</reference>
<protein>
    <submittedName>
        <fullName evidence="2">Uncharacterized protein</fullName>
    </submittedName>
</protein>
<evidence type="ECO:0000256" key="1">
    <source>
        <dbReference type="SAM" id="SignalP"/>
    </source>
</evidence>
<dbReference type="EMBL" id="HBUF01370950">
    <property type="protein sequence ID" value="CAG6726107.1"/>
    <property type="molecule type" value="Transcribed_RNA"/>
</dbReference>
<accession>A0A8D8YCF1</accession>
<evidence type="ECO:0000313" key="2">
    <source>
        <dbReference type="EMBL" id="CAG6726108.1"/>
    </source>
</evidence>
<dbReference type="EMBL" id="HBUF01370951">
    <property type="protein sequence ID" value="CAG6726108.1"/>
    <property type="molecule type" value="Transcribed_RNA"/>
</dbReference>
<sequence length="99" mass="11424">MHQVWPFLKYLLCGILACVVVPDGGLVYPVAVQPQPKESGVLVRYQDLRPHILSLRPSQHHFEMQEMVQVFQHNRVCVQINAAMFDKDIDSCYIRSMVD</sequence>